<dbReference type="AlphaFoldDB" id="A0AAN7WYK6"/>
<dbReference type="EMBL" id="JAUZQC010000021">
    <property type="protein sequence ID" value="KAK5852050.1"/>
    <property type="molecule type" value="Genomic_DNA"/>
</dbReference>
<name>A0AAN7WYK6_ELEMC</name>
<keyword evidence="3" id="KW-1185">Reference proteome</keyword>
<comment type="caution">
    <text evidence="2">The sequence shown here is derived from an EMBL/GenBank/DDBJ whole genome shotgun (WGS) entry which is preliminary data.</text>
</comment>
<reference evidence="2 3" key="1">
    <citation type="journal article" date="2023" name="Genes (Basel)">
        <title>Chromosome-Level Genome Assembly and Circadian Gene Repertoire of the Patagonia Blennie Eleginops maclovinus-The Closest Ancestral Proxy of Antarctic Cryonotothenioids.</title>
        <authorList>
            <person name="Cheng C.C."/>
            <person name="Rivera-Colon A.G."/>
            <person name="Minhas B.F."/>
            <person name="Wilson L."/>
            <person name="Rayamajhi N."/>
            <person name="Vargas-Chacoff L."/>
            <person name="Catchen J.M."/>
        </authorList>
    </citation>
    <scope>NUCLEOTIDE SEQUENCE [LARGE SCALE GENOMIC DNA]</scope>
    <source>
        <strain evidence="2">JMC-PN-2008</strain>
    </source>
</reference>
<evidence type="ECO:0000313" key="2">
    <source>
        <dbReference type="EMBL" id="KAK5852050.1"/>
    </source>
</evidence>
<evidence type="ECO:0000256" key="1">
    <source>
        <dbReference type="SAM" id="MobiDB-lite"/>
    </source>
</evidence>
<gene>
    <name evidence="2" type="ORF">PBY51_023554</name>
</gene>
<sequence length="107" mass="11773">MADDFFLPPQPAETSPGMGALKWEHRPFHLPTFSLSAPLLATVLEREWEEKGEGKERPPRKASGDGAVLIGSEPGSISELGSSVQAVKHCLYSSRKLFQLDLLPVRF</sequence>
<feature type="compositionally biased region" description="Basic and acidic residues" evidence="1">
    <location>
        <begin position="49"/>
        <end position="63"/>
    </location>
</feature>
<protein>
    <submittedName>
        <fullName evidence="2">Uncharacterized protein</fullName>
    </submittedName>
</protein>
<accession>A0AAN7WYK6</accession>
<reference evidence="2 3" key="2">
    <citation type="journal article" date="2023" name="Mol. Biol. Evol.">
        <title>Genomics of Secondarily Temperate Adaptation in the Only Non-Antarctic Icefish.</title>
        <authorList>
            <person name="Rivera-Colon A.G."/>
            <person name="Rayamajhi N."/>
            <person name="Minhas B.F."/>
            <person name="Madrigal G."/>
            <person name="Bilyk K.T."/>
            <person name="Yoon V."/>
            <person name="Hune M."/>
            <person name="Gregory S."/>
            <person name="Cheng C.H.C."/>
            <person name="Catchen J.M."/>
        </authorList>
    </citation>
    <scope>NUCLEOTIDE SEQUENCE [LARGE SCALE GENOMIC DNA]</scope>
    <source>
        <strain evidence="2">JMC-PN-2008</strain>
    </source>
</reference>
<dbReference type="Proteomes" id="UP001346869">
    <property type="component" value="Unassembled WGS sequence"/>
</dbReference>
<feature type="region of interest" description="Disordered" evidence="1">
    <location>
        <begin position="49"/>
        <end position="68"/>
    </location>
</feature>
<evidence type="ECO:0000313" key="3">
    <source>
        <dbReference type="Proteomes" id="UP001346869"/>
    </source>
</evidence>
<proteinExistence type="predicted"/>
<organism evidence="2 3">
    <name type="scientific">Eleginops maclovinus</name>
    <name type="common">Patagonian blennie</name>
    <name type="synonym">Eleginus maclovinus</name>
    <dbReference type="NCBI Taxonomy" id="56733"/>
    <lineage>
        <taxon>Eukaryota</taxon>
        <taxon>Metazoa</taxon>
        <taxon>Chordata</taxon>
        <taxon>Craniata</taxon>
        <taxon>Vertebrata</taxon>
        <taxon>Euteleostomi</taxon>
        <taxon>Actinopterygii</taxon>
        <taxon>Neopterygii</taxon>
        <taxon>Teleostei</taxon>
        <taxon>Neoteleostei</taxon>
        <taxon>Acanthomorphata</taxon>
        <taxon>Eupercaria</taxon>
        <taxon>Perciformes</taxon>
        <taxon>Notothenioidei</taxon>
        <taxon>Eleginopidae</taxon>
        <taxon>Eleginops</taxon>
    </lineage>
</organism>